<dbReference type="Proteomes" id="UP000000763">
    <property type="component" value="Chromosome 2"/>
</dbReference>
<protein>
    <submittedName>
        <fullName evidence="1">Uncharacterized protein</fullName>
    </submittedName>
</protein>
<accession>Q6K3C3</accession>
<reference evidence="2" key="1">
    <citation type="journal article" date="2005" name="Nature">
        <title>The map-based sequence of the rice genome.</title>
        <authorList>
            <consortium name="International rice genome sequencing project (IRGSP)"/>
            <person name="Matsumoto T."/>
            <person name="Wu J."/>
            <person name="Kanamori H."/>
            <person name="Katayose Y."/>
            <person name="Fujisawa M."/>
            <person name="Namiki N."/>
            <person name="Mizuno H."/>
            <person name="Yamamoto K."/>
            <person name="Antonio B.A."/>
            <person name="Baba T."/>
            <person name="Sakata K."/>
            <person name="Nagamura Y."/>
            <person name="Aoki H."/>
            <person name="Arikawa K."/>
            <person name="Arita K."/>
            <person name="Bito T."/>
            <person name="Chiden Y."/>
            <person name="Fujitsuka N."/>
            <person name="Fukunaka R."/>
            <person name="Hamada M."/>
            <person name="Harada C."/>
            <person name="Hayashi A."/>
            <person name="Hijishita S."/>
            <person name="Honda M."/>
            <person name="Hosokawa S."/>
            <person name="Ichikawa Y."/>
            <person name="Idonuma A."/>
            <person name="Iijima M."/>
            <person name="Ikeda M."/>
            <person name="Ikeno M."/>
            <person name="Ito K."/>
            <person name="Ito S."/>
            <person name="Ito T."/>
            <person name="Ito Y."/>
            <person name="Ito Y."/>
            <person name="Iwabuchi A."/>
            <person name="Kamiya K."/>
            <person name="Karasawa W."/>
            <person name="Kurita K."/>
            <person name="Katagiri S."/>
            <person name="Kikuta A."/>
            <person name="Kobayashi H."/>
            <person name="Kobayashi N."/>
            <person name="Machita K."/>
            <person name="Maehara T."/>
            <person name="Masukawa M."/>
            <person name="Mizubayashi T."/>
            <person name="Mukai Y."/>
            <person name="Nagasaki H."/>
            <person name="Nagata Y."/>
            <person name="Naito S."/>
            <person name="Nakashima M."/>
            <person name="Nakama Y."/>
            <person name="Nakamichi Y."/>
            <person name="Nakamura M."/>
            <person name="Meguro A."/>
            <person name="Negishi M."/>
            <person name="Ohta I."/>
            <person name="Ohta T."/>
            <person name="Okamoto M."/>
            <person name="Ono N."/>
            <person name="Saji S."/>
            <person name="Sakaguchi M."/>
            <person name="Sakai K."/>
            <person name="Shibata M."/>
            <person name="Shimokawa T."/>
            <person name="Song J."/>
            <person name="Takazaki Y."/>
            <person name="Terasawa K."/>
            <person name="Tsugane M."/>
            <person name="Tsuji K."/>
            <person name="Ueda S."/>
            <person name="Waki K."/>
            <person name="Yamagata H."/>
            <person name="Yamamoto M."/>
            <person name="Yamamoto S."/>
            <person name="Yamane H."/>
            <person name="Yoshiki S."/>
            <person name="Yoshihara R."/>
            <person name="Yukawa K."/>
            <person name="Zhong H."/>
            <person name="Yano M."/>
            <person name="Yuan Q."/>
            <person name="Ouyang S."/>
            <person name="Liu J."/>
            <person name="Jones K.M."/>
            <person name="Gansberger K."/>
            <person name="Moffat K."/>
            <person name="Hill J."/>
            <person name="Bera J."/>
            <person name="Fadrosh D."/>
            <person name="Jin S."/>
            <person name="Johri S."/>
            <person name="Kim M."/>
            <person name="Overton L."/>
            <person name="Reardon M."/>
            <person name="Tsitrin T."/>
            <person name="Vuong H."/>
            <person name="Weaver B."/>
            <person name="Ciecko A."/>
            <person name="Tallon L."/>
            <person name="Jackson J."/>
            <person name="Pai G."/>
            <person name="Aken S.V."/>
            <person name="Utterback T."/>
            <person name="Reidmuller S."/>
            <person name="Feldblyum T."/>
            <person name="Hsiao J."/>
            <person name="Zismann V."/>
            <person name="Iobst S."/>
            <person name="de Vazeille A.R."/>
            <person name="Buell C.R."/>
            <person name="Ying K."/>
            <person name="Li Y."/>
            <person name="Lu T."/>
            <person name="Huang Y."/>
            <person name="Zhao Q."/>
            <person name="Feng Q."/>
            <person name="Zhang L."/>
            <person name="Zhu J."/>
            <person name="Weng Q."/>
            <person name="Mu J."/>
            <person name="Lu Y."/>
            <person name="Fan D."/>
            <person name="Liu Y."/>
            <person name="Guan J."/>
            <person name="Zhang Y."/>
            <person name="Yu S."/>
            <person name="Liu X."/>
            <person name="Zhang Y."/>
            <person name="Hong G."/>
            <person name="Han B."/>
            <person name="Choisne N."/>
            <person name="Demange N."/>
            <person name="Orjeda G."/>
            <person name="Samain S."/>
            <person name="Cattolico L."/>
            <person name="Pelletier E."/>
            <person name="Couloux A."/>
            <person name="Segurens B."/>
            <person name="Wincker P."/>
            <person name="D'Hont A."/>
            <person name="Scarpelli C."/>
            <person name="Weissenbach J."/>
            <person name="Salanoubat M."/>
            <person name="Quetier F."/>
            <person name="Yu Y."/>
            <person name="Kim H.R."/>
            <person name="Rambo T."/>
            <person name="Currie J."/>
            <person name="Collura K."/>
            <person name="Luo M."/>
            <person name="Yang T."/>
            <person name="Ammiraju J.S.S."/>
            <person name="Engler F."/>
            <person name="Soderlund C."/>
            <person name="Wing R.A."/>
            <person name="Palmer L.E."/>
            <person name="de la Bastide M."/>
            <person name="Spiegel L."/>
            <person name="Nascimento L."/>
            <person name="Zutavern T."/>
            <person name="O'Shaughnessy A."/>
            <person name="Dike S."/>
            <person name="Dedhia N."/>
            <person name="Preston R."/>
            <person name="Balija V."/>
            <person name="McCombie W.R."/>
            <person name="Chow T."/>
            <person name="Chen H."/>
            <person name="Chung M."/>
            <person name="Chen C."/>
            <person name="Shaw J."/>
            <person name="Wu H."/>
            <person name="Hsiao K."/>
            <person name="Chao Y."/>
            <person name="Chu M."/>
            <person name="Cheng C."/>
            <person name="Hour A."/>
            <person name="Lee P."/>
            <person name="Lin S."/>
            <person name="Lin Y."/>
            <person name="Liou J."/>
            <person name="Liu S."/>
            <person name="Hsing Y."/>
            <person name="Raghuvanshi S."/>
            <person name="Mohanty A."/>
            <person name="Bharti A.K."/>
            <person name="Gaur A."/>
            <person name="Gupta V."/>
            <person name="Kumar D."/>
            <person name="Ravi V."/>
            <person name="Vij S."/>
            <person name="Kapur A."/>
            <person name="Khurana P."/>
            <person name="Khurana P."/>
            <person name="Khurana J.P."/>
            <person name="Tyagi A.K."/>
            <person name="Gaikwad K."/>
            <person name="Singh A."/>
            <person name="Dalal V."/>
            <person name="Srivastava S."/>
            <person name="Dixit A."/>
            <person name="Pal A.K."/>
            <person name="Ghazi I.A."/>
            <person name="Yadav M."/>
            <person name="Pandit A."/>
            <person name="Bhargava A."/>
            <person name="Sureshbabu K."/>
            <person name="Batra K."/>
            <person name="Sharma T.R."/>
            <person name="Mohapatra T."/>
            <person name="Singh N.K."/>
            <person name="Messing J."/>
            <person name="Nelson A.B."/>
            <person name="Fuks G."/>
            <person name="Kavchok S."/>
            <person name="Keizer G."/>
            <person name="Linton E."/>
            <person name="Llaca V."/>
            <person name="Song R."/>
            <person name="Tanyolac B."/>
            <person name="Young S."/>
            <person name="Ho-Il K."/>
            <person name="Hahn J.H."/>
            <person name="Sangsakoo G."/>
            <person name="Vanavichit A."/>
            <person name="de Mattos Luiz.A.T."/>
            <person name="Zimmer P.D."/>
            <person name="Malone G."/>
            <person name="Dellagostin O."/>
            <person name="de Oliveira A.C."/>
            <person name="Bevan M."/>
            <person name="Bancroft I."/>
            <person name="Minx P."/>
            <person name="Cordum H."/>
            <person name="Wilson R."/>
            <person name="Cheng Z."/>
            <person name="Jin W."/>
            <person name="Jiang J."/>
            <person name="Leong S.A."/>
            <person name="Iwama H."/>
            <person name="Gojobori T."/>
            <person name="Itoh T."/>
            <person name="Niimura Y."/>
            <person name="Fujii Y."/>
            <person name="Habara T."/>
            <person name="Sakai H."/>
            <person name="Sato Y."/>
            <person name="Wilson G."/>
            <person name="Kumar K."/>
            <person name="McCouch S."/>
            <person name="Juretic N."/>
            <person name="Hoen D."/>
            <person name="Wright S."/>
            <person name="Bruskiewich R."/>
            <person name="Bureau T."/>
            <person name="Miyao A."/>
            <person name="Hirochika H."/>
            <person name="Nishikawa T."/>
            <person name="Kadowaki K."/>
            <person name="Sugiura M."/>
            <person name="Burr B."/>
            <person name="Sasaki T."/>
        </authorList>
    </citation>
    <scope>NUCLEOTIDE SEQUENCE [LARGE SCALE GENOMIC DNA]</scope>
    <source>
        <strain evidence="2">cv. Nipponbare</strain>
    </source>
</reference>
<dbReference type="AlphaFoldDB" id="Q6K3C3"/>
<sequence length="86" mass="9103">MGVFVVVAADASSKNIELAPASCSCDASHGGIMLLFGIAPRVGVDAGNWDGNMELEEAASVRERRGWAGRKVERVSCSLIEAYSFI</sequence>
<evidence type="ECO:0000313" key="1">
    <source>
        <dbReference type="EMBL" id="BAD22417.1"/>
    </source>
</evidence>
<reference evidence="2" key="2">
    <citation type="journal article" date="2008" name="Nucleic Acids Res.">
        <title>The rice annotation project database (RAP-DB): 2008 update.</title>
        <authorList>
            <consortium name="The rice annotation project (RAP)"/>
        </authorList>
    </citation>
    <scope>GENOME REANNOTATION</scope>
    <source>
        <strain evidence="2">cv. Nipponbare</strain>
    </source>
</reference>
<name>Q6K3C3_ORYSJ</name>
<organism evidence="1 2">
    <name type="scientific">Oryza sativa subsp. japonica</name>
    <name type="common">Rice</name>
    <dbReference type="NCBI Taxonomy" id="39947"/>
    <lineage>
        <taxon>Eukaryota</taxon>
        <taxon>Viridiplantae</taxon>
        <taxon>Streptophyta</taxon>
        <taxon>Embryophyta</taxon>
        <taxon>Tracheophyta</taxon>
        <taxon>Spermatophyta</taxon>
        <taxon>Magnoliopsida</taxon>
        <taxon>Liliopsida</taxon>
        <taxon>Poales</taxon>
        <taxon>Poaceae</taxon>
        <taxon>BOP clade</taxon>
        <taxon>Oryzoideae</taxon>
        <taxon>Oryzeae</taxon>
        <taxon>Oryzinae</taxon>
        <taxon>Oryza</taxon>
        <taxon>Oryza sativa</taxon>
    </lineage>
</organism>
<dbReference type="EMBL" id="AP005694">
    <property type="protein sequence ID" value="BAD22417.1"/>
    <property type="molecule type" value="Genomic_DNA"/>
</dbReference>
<proteinExistence type="predicted"/>
<gene>
    <name evidence="1" type="primary">OSJNBa0063E14.25</name>
</gene>
<evidence type="ECO:0000313" key="2">
    <source>
        <dbReference type="Proteomes" id="UP000000763"/>
    </source>
</evidence>